<evidence type="ECO:0000256" key="1">
    <source>
        <dbReference type="SAM" id="MobiDB-lite"/>
    </source>
</evidence>
<protein>
    <submittedName>
        <fullName evidence="2">Uncharacterized protein</fullName>
    </submittedName>
</protein>
<sequence length="53" mass="5482">MRVVAAAASRPWIFAANPKFAVAACAAPTGSPGRSGASRERATTPTAPSERRR</sequence>
<dbReference type="Proteomes" id="UP000061569">
    <property type="component" value="Chromosome"/>
</dbReference>
<evidence type="ECO:0000313" key="2">
    <source>
        <dbReference type="EMBL" id="ALN55517.1"/>
    </source>
</evidence>
<accession>A0A0S2DAU0</accession>
<gene>
    <name evidence="2" type="ORF">GLE_0158</name>
</gene>
<evidence type="ECO:0000313" key="3">
    <source>
        <dbReference type="Proteomes" id="UP000061569"/>
    </source>
</evidence>
<dbReference type="PATRIC" id="fig|69.6.peg.160"/>
<dbReference type="AlphaFoldDB" id="A0A0S2DAU0"/>
<dbReference type="KEGG" id="lez:GLE_0158"/>
<reference evidence="2 3" key="1">
    <citation type="submission" date="2015-11" db="EMBL/GenBank/DDBJ databases">
        <title>Genome sequences of Lysobacter enzymogenes strain C3 and Lysobacter antibioticus ATCC 29479.</title>
        <authorList>
            <person name="Kobayashi D.Y."/>
        </authorList>
    </citation>
    <scope>NUCLEOTIDE SEQUENCE [LARGE SCALE GENOMIC DNA]</scope>
    <source>
        <strain evidence="2 3">C3</strain>
    </source>
</reference>
<dbReference type="EMBL" id="CP013140">
    <property type="protein sequence ID" value="ALN55517.1"/>
    <property type="molecule type" value="Genomic_DNA"/>
</dbReference>
<name>A0A0S2DAU0_LYSEN</name>
<dbReference type="STRING" id="69.GLE_0158"/>
<proteinExistence type="predicted"/>
<organism evidence="2 3">
    <name type="scientific">Lysobacter enzymogenes</name>
    <dbReference type="NCBI Taxonomy" id="69"/>
    <lineage>
        <taxon>Bacteria</taxon>
        <taxon>Pseudomonadati</taxon>
        <taxon>Pseudomonadota</taxon>
        <taxon>Gammaproteobacteria</taxon>
        <taxon>Lysobacterales</taxon>
        <taxon>Lysobacteraceae</taxon>
        <taxon>Lysobacter</taxon>
    </lineage>
</organism>
<feature type="region of interest" description="Disordered" evidence="1">
    <location>
        <begin position="27"/>
        <end position="53"/>
    </location>
</feature>